<dbReference type="PANTHER" id="PTHR34075">
    <property type="entry name" value="BLR3430 PROTEIN"/>
    <property type="match status" value="1"/>
</dbReference>
<dbReference type="RefSeq" id="WP_343053691.1">
    <property type="nucleotide sequence ID" value="NZ_BAABHP010000018.1"/>
</dbReference>
<dbReference type="Proteomes" id="UP000535890">
    <property type="component" value="Unassembled WGS sequence"/>
</dbReference>
<protein>
    <recommendedName>
        <fullName evidence="1">ChsH2 C-terminal OB-fold domain-containing protein</fullName>
    </recommendedName>
</protein>
<dbReference type="EMBL" id="JACCBN010000001">
    <property type="protein sequence ID" value="NYD34633.1"/>
    <property type="molecule type" value="Genomic_DNA"/>
</dbReference>
<dbReference type="InterPro" id="IPR012340">
    <property type="entry name" value="NA-bd_OB-fold"/>
</dbReference>
<dbReference type="InterPro" id="IPR052513">
    <property type="entry name" value="Thioester_dehydratase-like"/>
</dbReference>
<feature type="domain" description="ChsH2 C-terminal OB-fold" evidence="1">
    <location>
        <begin position="54"/>
        <end position="111"/>
    </location>
</feature>
<dbReference type="Pfam" id="PF01796">
    <property type="entry name" value="OB_ChsH2_C"/>
    <property type="match status" value="1"/>
</dbReference>
<keyword evidence="3" id="KW-1185">Reference proteome</keyword>
<sequence length="129" mass="13405">MSVPPGLDPRPTTTTTADGRHVVAGGRCRRCGEAQAFRWPRCAACGGELAAEDFGPAGTVWSSTVVRIPIPGRTAPYGLAYVDLDDGPRVLAHAPVPDGGSTPIGGRVRLVAPSPDGDLVVEPILEPQR</sequence>
<evidence type="ECO:0000259" key="1">
    <source>
        <dbReference type="Pfam" id="PF01796"/>
    </source>
</evidence>
<dbReference type="InterPro" id="IPR002878">
    <property type="entry name" value="ChsH2_C"/>
</dbReference>
<evidence type="ECO:0000313" key="2">
    <source>
        <dbReference type="EMBL" id="NYD34633.1"/>
    </source>
</evidence>
<reference evidence="2 3" key="1">
    <citation type="submission" date="2020-07" db="EMBL/GenBank/DDBJ databases">
        <title>Sequencing the genomes of 1000 actinobacteria strains.</title>
        <authorList>
            <person name="Klenk H.-P."/>
        </authorList>
    </citation>
    <scope>NUCLEOTIDE SEQUENCE [LARGE SCALE GENOMIC DNA]</scope>
    <source>
        <strain evidence="2 3">DSM 45772</strain>
    </source>
</reference>
<evidence type="ECO:0000313" key="3">
    <source>
        <dbReference type="Proteomes" id="UP000535890"/>
    </source>
</evidence>
<gene>
    <name evidence="2" type="ORF">BJ983_000735</name>
</gene>
<proteinExistence type="predicted"/>
<name>A0A7Y9DSE8_9PSEU</name>
<dbReference type="PANTHER" id="PTHR34075:SF5">
    <property type="entry name" value="BLR3430 PROTEIN"/>
    <property type="match status" value="1"/>
</dbReference>
<organism evidence="2 3">
    <name type="scientific">Actinomycetospora corticicola</name>
    <dbReference type="NCBI Taxonomy" id="663602"/>
    <lineage>
        <taxon>Bacteria</taxon>
        <taxon>Bacillati</taxon>
        <taxon>Actinomycetota</taxon>
        <taxon>Actinomycetes</taxon>
        <taxon>Pseudonocardiales</taxon>
        <taxon>Pseudonocardiaceae</taxon>
        <taxon>Actinomycetospora</taxon>
    </lineage>
</organism>
<comment type="caution">
    <text evidence="2">The sequence shown here is derived from an EMBL/GenBank/DDBJ whole genome shotgun (WGS) entry which is preliminary data.</text>
</comment>
<dbReference type="SUPFAM" id="SSF50249">
    <property type="entry name" value="Nucleic acid-binding proteins"/>
    <property type="match status" value="1"/>
</dbReference>
<dbReference type="AlphaFoldDB" id="A0A7Y9DSE8"/>
<accession>A0A7Y9DSE8</accession>